<dbReference type="GO" id="GO:0051879">
    <property type="term" value="F:Hsp90 protein binding"/>
    <property type="evidence" value="ECO:0007669"/>
    <property type="project" value="TreeGrafter"/>
</dbReference>
<reference evidence="5" key="2">
    <citation type="submission" date="2015-01" db="EMBL/GenBank/DDBJ databases">
        <title>Evolutionary Origins and Diversification of the Mycorrhizal Mutualists.</title>
        <authorList>
            <consortium name="DOE Joint Genome Institute"/>
            <consortium name="Mycorrhizal Genomics Consortium"/>
            <person name="Kohler A."/>
            <person name="Kuo A."/>
            <person name="Nagy L.G."/>
            <person name="Floudas D."/>
            <person name="Copeland A."/>
            <person name="Barry K.W."/>
            <person name="Cichocki N."/>
            <person name="Veneault-Fourrey C."/>
            <person name="LaButti K."/>
            <person name="Lindquist E.A."/>
            <person name="Lipzen A."/>
            <person name="Lundell T."/>
            <person name="Morin E."/>
            <person name="Murat C."/>
            <person name="Riley R."/>
            <person name="Ohm R."/>
            <person name="Sun H."/>
            <person name="Tunlid A."/>
            <person name="Henrissat B."/>
            <person name="Grigoriev I.V."/>
            <person name="Hibbett D.S."/>
            <person name="Martin F."/>
        </authorList>
    </citation>
    <scope>NUCLEOTIDE SEQUENCE [LARGE SCALE GENOMIC DNA]</scope>
    <source>
        <strain evidence="5">LaAM-08-1</strain>
    </source>
</reference>
<keyword evidence="1" id="KW-0677">Repeat</keyword>
<accession>A0A0C9X6P4</accession>
<dbReference type="SUPFAM" id="SSF48452">
    <property type="entry name" value="TPR-like"/>
    <property type="match status" value="1"/>
</dbReference>
<dbReference type="OrthoDB" id="433738at2759"/>
<evidence type="ECO:0008006" key="6">
    <source>
        <dbReference type="Google" id="ProtNLM"/>
    </source>
</evidence>
<evidence type="ECO:0000313" key="5">
    <source>
        <dbReference type="Proteomes" id="UP000054477"/>
    </source>
</evidence>
<reference evidence="4 5" key="1">
    <citation type="submission" date="2014-04" db="EMBL/GenBank/DDBJ databases">
        <authorList>
            <consortium name="DOE Joint Genome Institute"/>
            <person name="Kuo A."/>
            <person name="Kohler A."/>
            <person name="Nagy L.G."/>
            <person name="Floudas D."/>
            <person name="Copeland A."/>
            <person name="Barry K.W."/>
            <person name="Cichocki N."/>
            <person name="Veneault-Fourrey C."/>
            <person name="LaButti K."/>
            <person name="Lindquist E.A."/>
            <person name="Lipzen A."/>
            <person name="Lundell T."/>
            <person name="Morin E."/>
            <person name="Murat C."/>
            <person name="Sun H."/>
            <person name="Tunlid A."/>
            <person name="Henrissat B."/>
            <person name="Grigoriev I.V."/>
            <person name="Hibbett D.S."/>
            <person name="Martin F."/>
            <person name="Nordberg H.P."/>
            <person name="Cantor M.N."/>
            <person name="Hua S.X."/>
        </authorList>
    </citation>
    <scope>NUCLEOTIDE SEQUENCE [LARGE SCALE GENOMIC DNA]</scope>
    <source>
        <strain evidence="4 5">LaAM-08-1</strain>
    </source>
</reference>
<dbReference type="PANTHER" id="PTHR22904:SF523">
    <property type="entry name" value="STRESS-INDUCED-PHOSPHOPROTEIN 1"/>
    <property type="match status" value="1"/>
</dbReference>
<feature type="region of interest" description="Disordered" evidence="3">
    <location>
        <begin position="1"/>
        <end position="28"/>
    </location>
</feature>
<evidence type="ECO:0000256" key="3">
    <source>
        <dbReference type="SAM" id="MobiDB-lite"/>
    </source>
</evidence>
<protein>
    <recommendedName>
        <fullName evidence="6">Translocation protein SEC72</fullName>
    </recommendedName>
</protein>
<feature type="compositionally biased region" description="Basic and acidic residues" evidence="3">
    <location>
        <begin position="236"/>
        <end position="245"/>
    </location>
</feature>
<evidence type="ECO:0000256" key="2">
    <source>
        <dbReference type="ARBA" id="ARBA00022803"/>
    </source>
</evidence>
<dbReference type="Gene3D" id="1.25.40.10">
    <property type="entry name" value="Tetratricopeptide repeat domain"/>
    <property type="match status" value="1"/>
</dbReference>
<dbReference type="InterPro" id="IPR011990">
    <property type="entry name" value="TPR-like_helical_dom_sf"/>
</dbReference>
<evidence type="ECO:0000313" key="4">
    <source>
        <dbReference type="EMBL" id="KIK07860.1"/>
    </source>
</evidence>
<dbReference type="HOGENOM" id="CLU_090376_1_0_1"/>
<name>A0A0C9X6P4_9AGAR</name>
<evidence type="ECO:0000256" key="1">
    <source>
        <dbReference type="ARBA" id="ARBA00022737"/>
    </source>
</evidence>
<keyword evidence="2" id="KW-0802">TPR repeat</keyword>
<sequence length="257" mass="28099">MSHGHTHGPGQSCSHSDVPQSPVMPTPDPALQALIDQDFIPVPIALGSDAHLALCARHRLEKCDPCNVNFVNTNRLAQLLVQNPNLLCPPPNNVVTQKLTQMVVSTKDEGNNLFKAGHAQQALTRYTAAAQLAVQRPPWEANGLMREELTTVVSNRSAAYYDVQDYVSALADAETVIAIRRNWSKGHFRKAKALLGLHRLQESADAIRLGLSFEPHNTELLTFLADVERLQKKVEDKKQEARAAKSEPPSTPVAAAA</sequence>
<dbReference type="EMBL" id="KN838545">
    <property type="protein sequence ID" value="KIK07860.1"/>
    <property type="molecule type" value="Genomic_DNA"/>
</dbReference>
<dbReference type="Proteomes" id="UP000054477">
    <property type="component" value="Unassembled WGS sequence"/>
</dbReference>
<dbReference type="PANTHER" id="PTHR22904">
    <property type="entry name" value="TPR REPEAT CONTAINING PROTEIN"/>
    <property type="match status" value="1"/>
</dbReference>
<keyword evidence="5" id="KW-1185">Reference proteome</keyword>
<dbReference type="STRING" id="1095629.A0A0C9X6P4"/>
<gene>
    <name evidence="4" type="ORF">K443DRAFT_673114</name>
</gene>
<proteinExistence type="predicted"/>
<feature type="compositionally biased region" description="Polar residues" evidence="3">
    <location>
        <begin position="9"/>
        <end position="19"/>
    </location>
</feature>
<organism evidence="4 5">
    <name type="scientific">Laccaria amethystina LaAM-08-1</name>
    <dbReference type="NCBI Taxonomy" id="1095629"/>
    <lineage>
        <taxon>Eukaryota</taxon>
        <taxon>Fungi</taxon>
        <taxon>Dikarya</taxon>
        <taxon>Basidiomycota</taxon>
        <taxon>Agaricomycotina</taxon>
        <taxon>Agaricomycetes</taxon>
        <taxon>Agaricomycetidae</taxon>
        <taxon>Agaricales</taxon>
        <taxon>Agaricineae</taxon>
        <taxon>Hydnangiaceae</taxon>
        <taxon>Laccaria</taxon>
    </lineage>
</organism>
<feature type="region of interest" description="Disordered" evidence="3">
    <location>
        <begin position="236"/>
        <end position="257"/>
    </location>
</feature>
<dbReference type="AlphaFoldDB" id="A0A0C9X6P4"/>